<dbReference type="Proteomes" id="UP000784128">
    <property type="component" value="Unassembled WGS sequence"/>
</dbReference>
<name>A0ABS5U7H8_9BACT</name>
<organism evidence="3 4">
    <name type="scientific">Pelotalea chapellei</name>
    <dbReference type="NCBI Taxonomy" id="44671"/>
    <lineage>
        <taxon>Bacteria</taxon>
        <taxon>Pseudomonadati</taxon>
        <taxon>Thermodesulfobacteriota</taxon>
        <taxon>Desulfuromonadia</taxon>
        <taxon>Geobacterales</taxon>
        <taxon>Geobacteraceae</taxon>
        <taxon>Pelotalea</taxon>
    </lineage>
</organism>
<keyword evidence="1" id="KW-0812">Transmembrane</keyword>
<evidence type="ECO:0000256" key="2">
    <source>
        <dbReference type="SAM" id="SignalP"/>
    </source>
</evidence>
<keyword evidence="1" id="KW-0472">Membrane</keyword>
<keyword evidence="4" id="KW-1185">Reference proteome</keyword>
<feature type="chain" id="PRO_5045049644" evidence="2">
    <location>
        <begin position="21"/>
        <end position="423"/>
    </location>
</feature>
<proteinExistence type="predicted"/>
<dbReference type="EMBL" id="JAHDYS010000005">
    <property type="protein sequence ID" value="MBT1071624.1"/>
    <property type="molecule type" value="Genomic_DNA"/>
</dbReference>
<accession>A0ABS5U7H8</accession>
<evidence type="ECO:0000256" key="1">
    <source>
        <dbReference type="SAM" id="Phobius"/>
    </source>
</evidence>
<feature type="transmembrane region" description="Helical" evidence="1">
    <location>
        <begin position="398"/>
        <end position="419"/>
    </location>
</feature>
<evidence type="ECO:0000313" key="4">
    <source>
        <dbReference type="Proteomes" id="UP000784128"/>
    </source>
</evidence>
<sequence length="423" mass="44761">MKKIICSLVIIALSVSPALAIAPLILTAAEVAAPFVVQAGVKYLLPTSATSNVPSYGSADNYGLKRNSIGTVMASVGAAAVLTIGFEALRTYVDSNKSSHPLLDSALNANKNYFAPSDIPGLGSGSQTLPLNTVLKASGNNYYKIVGAGSVSPRNACYTPSIDAISYSSGQINVLTFGGSGDCSMYAGTLRANAMTSYPVVSVTAPVPSPSTQEQFNALVAPFGSISPAYQPEIDSAFRLGVPFSSSLPSSELAKVDQNYARQEQITHLNNAVQNATNIYNNYPSDSTLQSLNDIKAQLAAAQAQQASESADQSKDEKASEVLNVPTAEAPVAFNLNKLNDLKGAMSGAYPFNYISRISSYFDALATSNHAAPVFDFHIYKDINAHVDLSFFDPVMDVVRWVLSLLLSVGAIMFVIKFYRGVS</sequence>
<comment type="caution">
    <text evidence="3">The sequence shown here is derived from an EMBL/GenBank/DDBJ whole genome shotgun (WGS) entry which is preliminary data.</text>
</comment>
<protein>
    <submittedName>
        <fullName evidence="3">Uncharacterized protein</fullName>
    </submittedName>
</protein>
<dbReference type="RefSeq" id="WP_214297555.1">
    <property type="nucleotide sequence ID" value="NZ_JAHDYS010000005.1"/>
</dbReference>
<keyword evidence="2" id="KW-0732">Signal</keyword>
<reference evidence="3 4" key="1">
    <citation type="submission" date="2021-05" db="EMBL/GenBank/DDBJ databases">
        <title>The draft genome of Geobacter chapellei DSM 13688.</title>
        <authorList>
            <person name="Xu Z."/>
            <person name="Masuda Y."/>
            <person name="Itoh H."/>
            <person name="Senoo K."/>
        </authorList>
    </citation>
    <scope>NUCLEOTIDE SEQUENCE [LARGE SCALE GENOMIC DNA]</scope>
    <source>
        <strain evidence="3 4">DSM 13688</strain>
    </source>
</reference>
<feature type="signal peptide" evidence="2">
    <location>
        <begin position="1"/>
        <end position="20"/>
    </location>
</feature>
<gene>
    <name evidence="3" type="ORF">KJB30_07505</name>
</gene>
<evidence type="ECO:0000313" key="3">
    <source>
        <dbReference type="EMBL" id="MBT1071624.1"/>
    </source>
</evidence>
<keyword evidence="1" id="KW-1133">Transmembrane helix</keyword>